<dbReference type="EMBL" id="JWZT01001610">
    <property type="protein sequence ID" value="KII71797.1"/>
    <property type="molecule type" value="Genomic_DNA"/>
</dbReference>
<keyword evidence="3" id="KW-1185">Reference proteome</keyword>
<dbReference type="Proteomes" id="UP000031668">
    <property type="component" value="Unassembled WGS sequence"/>
</dbReference>
<comment type="caution">
    <text evidence="2">The sequence shown here is derived from an EMBL/GenBank/DDBJ whole genome shotgun (WGS) entry which is preliminary data.</text>
</comment>
<reference evidence="2 3" key="1">
    <citation type="journal article" date="2014" name="Genome Biol. Evol.">
        <title>The genome of the myxosporean Thelohanellus kitauei shows adaptations to nutrient acquisition within its fish host.</title>
        <authorList>
            <person name="Yang Y."/>
            <person name="Xiong J."/>
            <person name="Zhou Z."/>
            <person name="Huo F."/>
            <person name="Miao W."/>
            <person name="Ran C."/>
            <person name="Liu Y."/>
            <person name="Zhang J."/>
            <person name="Feng J."/>
            <person name="Wang M."/>
            <person name="Wang M."/>
            <person name="Wang L."/>
            <person name="Yao B."/>
        </authorList>
    </citation>
    <scope>NUCLEOTIDE SEQUENCE [LARGE SCALE GENOMIC DNA]</scope>
    <source>
        <strain evidence="2">Wuqing</strain>
    </source>
</reference>
<keyword evidence="1" id="KW-0472">Membrane</keyword>
<evidence type="ECO:0000256" key="1">
    <source>
        <dbReference type="SAM" id="Phobius"/>
    </source>
</evidence>
<keyword evidence="1" id="KW-0812">Transmembrane</keyword>
<feature type="transmembrane region" description="Helical" evidence="1">
    <location>
        <begin position="114"/>
        <end position="133"/>
    </location>
</feature>
<keyword evidence="1" id="KW-1133">Transmembrane helix</keyword>
<accession>A0A0C2NCU0</accession>
<organism evidence="2 3">
    <name type="scientific">Thelohanellus kitauei</name>
    <name type="common">Myxosporean</name>
    <dbReference type="NCBI Taxonomy" id="669202"/>
    <lineage>
        <taxon>Eukaryota</taxon>
        <taxon>Metazoa</taxon>
        <taxon>Cnidaria</taxon>
        <taxon>Myxozoa</taxon>
        <taxon>Myxosporea</taxon>
        <taxon>Bivalvulida</taxon>
        <taxon>Platysporina</taxon>
        <taxon>Myxobolidae</taxon>
        <taxon>Thelohanellus</taxon>
    </lineage>
</organism>
<evidence type="ECO:0000313" key="2">
    <source>
        <dbReference type="EMBL" id="KII71797.1"/>
    </source>
</evidence>
<feature type="transmembrane region" description="Helical" evidence="1">
    <location>
        <begin position="77"/>
        <end position="94"/>
    </location>
</feature>
<evidence type="ECO:0000313" key="3">
    <source>
        <dbReference type="Proteomes" id="UP000031668"/>
    </source>
</evidence>
<name>A0A0C2NCU0_THEKT</name>
<sequence>MDGRLNSTNHRNAKIIYFFTLVLIYVCLIVIETLRMPPMKQSMMDDNFTNFVERIDQKYDDDETLKRILRIYDIRNIFTKIPFIANLCAYIYAITKHPKSKNFDMPSGALITKIFIIGISILNIFLGCVLLDINMEDSRRQNTEDADDVGSSTN</sequence>
<gene>
    <name evidence="2" type="ORF">RF11_01340</name>
</gene>
<protein>
    <submittedName>
        <fullName evidence="2">Uncharacterized protein</fullName>
    </submittedName>
</protein>
<proteinExistence type="predicted"/>
<dbReference type="AlphaFoldDB" id="A0A0C2NCU0"/>
<feature type="transmembrane region" description="Helical" evidence="1">
    <location>
        <begin position="15"/>
        <end position="34"/>
    </location>
</feature>